<dbReference type="RefSeq" id="WP_097075395.1">
    <property type="nucleotide sequence ID" value="NZ_OBMQ01000026.1"/>
</dbReference>
<feature type="domain" description="YetF C-terminal" evidence="9">
    <location>
        <begin position="78"/>
        <end position="155"/>
    </location>
</feature>
<dbReference type="GO" id="GO:0005886">
    <property type="term" value="C:plasma membrane"/>
    <property type="evidence" value="ECO:0007669"/>
    <property type="project" value="UniProtKB-SubCell"/>
</dbReference>
<dbReference type="PANTHER" id="PTHR34582:SF2">
    <property type="entry name" value="UPF0702 TRANSMEMBRANE PROTEIN YDFR"/>
    <property type="match status" value="1"/>
</dbReference>
<feature type="transmembrane region" description="Helical" evidence="8">
    <location>
        <begin position="56"/>
        <end position="75"/>
    </location>
</feature>
<dbReference type="Gene3D" id="3.30.240.20">
    <property type="entry name" value="bsu07140 like domains"/>
    <property type="match status" value="1"/>
</dbReference>
<dbReference type="Pfam" id="PF04239">
    <property type="entry name" value="DUF421"/>
    <property type="match status" value="1"/>
</dbReference>
<evidence type="ECO:0000256" key="1">
    <source>
        <dbReference type="ARBA" id="ARBA00004651"/>
    </source>
</evidence>
<dbReference type="EMBL" id="OBMQ01000026">
    <property type="protein sequence ID" value="SOC27637.1"/>
    <property type="molecule type" value="Genomic_DNA"/>
</dbReference>
<evidence type="ECO:0000256" key="5">
    <source>
        <dbReference type="ARBA" id="ARBA00022989"/>
    </source>
</evidence>
<gene>
    <name evidence="10" type="ORF">SAMN05880501_1262</name>
</gene>
<feature type="transmembrane region" description="Helical" evidence="8">
    <location>
        <begin position="6"/>
        <end position="24"/>
    </location>
</feature>
<evidence type="ECO:0000256" key="3">
    <source>
        <dbReference type="ARBA" id="ARBA00022475"/>
    </source>
</evidence>
<evidence type="ECO:0000256" key="4">
    <source>
        <dbReference type="ARBA" id="ARBA00022692"/>
    </source>
</evidence>
<dbReference type="Proteomes" id="UP000219636">
    <property type="component" value="Unassembled WGS sequence"/>
</dbReference>
<keyword evidence="6 8" id="KW-0472">Membrane</keyword>
<dbReference type="AlphaFoldDB" id="A0A285TVM9"/>
<reference evidence="11" key="1">
    <citation type="submission" date="2017-08" db="EMBL/GenBank/DDBJ databases">
        <authorList>
            <person name="Varghese N."/>
            <person name="Submissions S."/>
        </authorList>
    </citation>
    <scope>NUCLEOTIDE SEQUENCE [LARGE SCALE GENOMIC DNA]</scope>
    <source>
        <strain evidence="11">JC22</strain>
    </source>
</reference>
<proteinExistence type="inferred from homology"/>
<evidence type="ECO:0000313" key="10">
    <source>
        <dbReference type="EMBL" id="SOC27637.1"/>
    </source>
</evidence>
<evidence type="ECO:0000256" key="7">
    <source>
        <dbReference type="SAM" id="MobiDB-lite"/>
    </source>
</evidence>
<comment type="similarity">
    <text evidence="2">Belongs to the UPF0702 family.</text>
</comment>
<evidence type="ECO:0000256" key="6">
    <source>
        <dbReference type="ARBA" id="ARBA00023136"/>
    </source>
</evidence>
<keyword evidence="11" id="KW-1185">Reference proteome</keyword>
<keyword evidence="5 8" id="KW-1133">Transmembrane helix</keyword>
<dbReference type="InterPro" id="IPR023090">
    <property type="entry name" value="UPF0702_alpha/beta_dom_sf"/>
</dbReference>
<dbReference type="InterPro" id="IPR007353">
    <property type="entry name" value="DUF421"/>
</dbReference>
<evidence type="ECO:0000256" key="8">
    <source>
        <dbReference type="SAM" id="Phobius"/>
    </source>
</evidence>
<evidence type="ECO:0000259" key="9">
    <source>
        <dbReference type="Pfam" id="PF04239"/>
    </source>
</evidence>
<dbReference type="OrthoDB" id="1796697at2"/>
<keyword evidence="3" id="KW-1003">Cell membrane</keyword>
<feature type="compositionally biased region" description="Low complexity" evidence="7">
    <location>
        <begin position="178"/>
        <end position="191"/>
    </location>
</feature>
<sequence>MDFEWLWKPILIVVGGTLLLRVAGRKSISQMTLAQTVIMIGIGSLLVQPIAGEGIWTTLAVGGILVITLVLMEYVQIKSNNVEKLITGKSKILIENGQLNEKNLKKLRLTVDQLEMNLRQKSVSNISDVEWATLEPNGQVGFMLKTAAQPVTKREFQLLQQQLNDVLFLLNSQLANQMQQNAQPPKQAPNLFTEVDTNSSNKENTKHLQ</sequence>
<protein>
    <submittedName>
        <fullName evidence="10">Uncharacterized membrane protein YcaP</fullName>
    </submittedName>
</protein>
<evidence type="ECO:0000256" key="2">
    <source>
        <dbReference type="ARBA" id="ARBA00006448"/>
    </source>
</evidence>
<comment type="subcellular location">
    <subcellularLocation>
        <location evidence="1">Cell membrane</location>
        <topology evidence="1">Multi-pass membrane protein</topology>
    </subcellularLocation>
</comment>
<evidence type="ECO:0000313" key="11">
    <source>
        <dbReference type="Proteomes" id="UP000219636"/>
    </source>
</evidence>
<keyword evidence="4 8" id="KW-0812">Transmembrane</keyword>
<organism evidence="10 11">
    <name type="scientific">Ureibacillus xyleni</name>
    <dbReference type="NCBI Taxonomy" id="614648"/>
    <lineage>
        <taxon>Bacteria</taxon>
        <taxon>Bacillati</taxon>
        <taxon>Bacillota</taxon>
        <taxon>Bacilli</taxon>
        <taxon>Bacillales</taxon>
        <taxon>Caryophanaceae</taxon>
        <taxon>Ureibacillus</taxon>
    </lineage>
</organism>
<dbReference type="PANTHER" id="PTHR34582">
    <property type="entry name" value="UPF0702 TRANSMEMBRANE PROTEIN YCAP"/>
    <property type="match status" value="1"/>
</dbReference>
<feature type="transmembrane region" description="Helical" evidence="8">
    <location>
        <begin position="31"/>
        <end position="50"/>
    </location>
</feature>
<feature type="region of interest" description="Disordered" evidence="7">
    <location>
        <begin position="178"/>
        <end position="209"/>
    </location>
</feature>
<accession>A0A285TVM9</accession>
<name>A0A285TVM9_9BACL</name>